<dbReference type="Proteomes" id="UP000186917">
    <property type="component" value="Unassembled WGS sequence"/>
</dbReference>
<dbReference type="Gene3D" id="3.40.50.12370">
    <property type="match status" value="1"/>
</dbReference>
<sequence>MEKILVTMDATKLNRNLLDFAAYVARLTHSKITGVFLESPEAEEIVPVRKSVLGMPYVDSIVAGNLPEVKERNKLYNENVKLFKEACDTRGIPYSLCYNHCLADIITESRFADVLIVDAEMSFNSQYDGTPSSFIKEVLAKAECPVIIAPFHFTAIEEILFAYDGSMSCVFAMKQFTYLFPELADKKIRVLEVNAHKDSEITQRNKVGEWLKMHYSCIGFELLHGNASTSLLQQLLGKQNTFVVMGAFGRNMLSGFFKHSTAELVIRTIDLPVFIAHH</sequence>
<evidence type="ECO:0000313" key="2">
    <source>
        <dbReference type="Proteomes" id="UP000186917"/>
    </source>
</evidence>
<reference evidence="2" key="1">
    <citation type="submission" date="2017-01" db="EMBL/GenBank/DDBJ databases">
        <authorList>
            <person name="Varghese N."/>
            <person name="Submissions S."/>
        </authorList>
    </citation>
    <scope>NUCLEOTIDE SEQUENCE [LARGE SCALE GENOMIC DNA]</scope>
    <source>
        <strain evidence="2">DSM 21054</strain>
    </source>
</reference>
<keyword evidence="2" id="KW-1185">Reference proteome</keyword>
<proteinExistence type="predicted"/>
<dbReference type="SUPFAM" id="SSF52402">
    <property type="entry name" value="Adenine nucleotide alpha hydrolases-like"/>
    <property type="match status" value="2"/>
</dbReference>
<dbReference type="STRING" id="477680.SAMN05421788_102505"/>
<name>A0A173MHF6_9BACT</name>
<dbReference type="OrthoDB" id="662548at2"/>
<gene>
    <name evidence="1" type="ORF">SAMN05421788_102505</name>
</gene>
<dbReference type="EMBL" id="FTOR01000002">
    <property type="protein sequence ID" value="SIS98710.1"/>
    <property type="molecule type" value="Genomic_DNA"/>
</dbReference>
<dbReference type="AlphaFoldDB" id="A0A173MHF6"/>
<dbReference type="KEGG" id="fln:FLA_2881"/>
<protein>
    <recommendedName>
        <fullName evidence="3">Nucleotide-binding universal stress protein, UspA family</fullName>
    </recommendedName>
</protein>
<accession>A0A173MHF6</accession>
<evidence type="ECO:0000313" key="1">
    <source>
        <dbReference type="EMBL" id="SIS98710.1"/>
    </source>
</evidence>
<dbReference type="RefSeq" id="WP_076378300.1">
    <property type="nucleotide sequence ID" value="NZ_AP017422.1"/>
</dbReference>
<evidence type="ECO:0008006" key="3">
    <source>
        <dbReference type="Google" id="ProtNLM"/>
    </source>
</evidence>
<organism evidence="1 2">
    <name type="scientific">Filimonas lacunae</name>
    <dbReference type="NCBI Taxonomy" id="477680"/>
    <lineage>
        <taxon>Bacteria</taxon>
        <taxon>Pseudomonadati</taxon>
        <taxon>Bacteroidota</taxon>
        <taxon>Chitinophagia</taxon>
        <taxon>Chitinophagales</taxon>
        <taxon>Chitinophagaceae</taxon>
        <taxon>Filimonas</taxon>
    </lineage>
</organism>